<reference evidence="3 4" key="1">
    <citation type="submission" date="2024-01" db="EMBL/GenBank/DDBJ databases">
        <title>The genomes of 5 underutilized Papilionoideae crops provide insights into root nodulation and disease resistance.</title>
        <authorList>
            <person name="Yuan L."/>
        </authorList>
    </citation>
    <scope>NUCLEOTIDE SEQUENCE [LARGE SCALE GENOMIC DNA]</scope>
    <source>
        <strain evidence="3">LY-2023</strain>
        <tissue evidence="3">Leaf</tissue>
    </source>
</reference>
<organism evidence="3 4">
    <name type="scientific">Clitoria ternatea</name>
    <name type="common">Butterfly pea</name>
    <dbReference type="NCBI Taxonomy" id="43366"/>
    <lineage>
        <taxon>Eukaryota</taxon>
        <taxon>Viridiplantae</taxon>
        <taxon>Streptophyta</taxon>
        <taxon>Embryophyta</taxon>
        <taxon>Tracheophyta</taxon>
        <taxon>Spermatophyta</taxon>
        <taxon>Magnoliopsida</taxon>
        <taxon>eudicotyledons</taxon>
        <taxon>Gunneridae</taxon>
        <taxon>Pentapetalae</taxon>
        <taxon>rosids</taxon>
        <taxon>fabids</taxon>
        <taxon>Fabales</taxon>
        <taxon>Fabaceae</taxon>
        <taxon>Papilionoideae</taxon>
        <taxon>50 kb inversion clade</taxon>
        <taxon>NPAAA clade</taxon>
        <taxon>indigoferoid/millettioid clade</taxon>
        <taxon>Phaseoleae</taxon>
        <taxon>Clitoria</taxon>
    </lineage>
</organism>
<dbReference type="PANTHER" id="PTHR43180:SF30">
    <property type="entry name" value="MOMILACTONE A SYNTHASE"/>
    <property type="match status" value="1"/>
</dbReference>
<evidence type="ECO:0000313" key="4">
    <source>
        <dbReference type="Proteomes" id="UP001359559"/>
    </source>
</evidence>
<accession>A0AAN9F1C7</accession>
<evidence type="ECO:0000313" key="3">
    <source>
        <dbReference type="EMBL" id="KAK7263433.1"/>
    </source>
</evidence>
<sequence length="197" mass="21304">MEHILIADIQDDLGNSVANELDSAIFVHCDVRIEEDVENVVNIAVSKFDKLDIMFNNAGISDEITTIVDHKKSDFEKVISTNVVGPFLGTKHVARVMIPTRKGCIINTASVAGINAGVAPHGYTCSKHALVGLMKNTAVELGQYGIRVNDISPYIVATPLTKKILNIDESNIDKLYSNLKGIHLVPNDVAEAALLGK</sequence>
<keyword evidence="2" id="KW-0560">Oxidoreductase</keyword>
<dbReference type="AlphaFoldDB" id="A0AAN9F1C7"/>
<proteinExistence type="inferred from homology"/>
<dbReference type="InterPro" id="IPR002347">
    <property type="entry name" value="SDR_fam"/>
</dbReference>
<comment type="caution">
    <text evidence="3">The sequence shown here is derived from an EMBL/GenBank/DDBJ whole genome shotgun (WGS) entry which is preliminary data.</text>
</comment>
<dbReference type="InterPro" id="IPR036291">
    <property type="entry name" value="NAD(P)-bd_dom_sf"/>
</dbReference>
<protein>
    <submittedName>
        <fullName evidence="3">Uncharacterized protein</fullName>
    </submittedName>
</protein>
<keyword evidence="4" id="KW-1185">Reference proteome</keyword>
<dbReference type="Gene3D" id="3.40.50.720">
    <property type="entry name" value="NAD(P)-binding Rossmann-like Domain"/>
    <property type="match status" value="1"/>
</dbReference>
<dbReference type="PRINTS" id="PR00080">
    <property type="entry name" value="SDRFAMILY"/>
</dbReference>
<dbReference type="GO" id="GO:0016491">
    <property type="term" value="F:oxidoreductase activity"/>
    <property type="evidence" value="ECO:0007669"/>
    <property type="project" value="UniProtKB-KW"/>
</dbReference>
<dbReference type="PANTHER" id="PTHR43180">
    <property type="entry name" value="3-OXOACYL-(ACYL-CARRIER-PROTEIN) REDUCTASE (AFU_ORTHOLOGUE AFUA_6G11210)"/>
    <property type="match status" value="1"/>
</dbReference>
<dbReference type="SUPFAM" id="SSF51735">
    <property type="entry name" value="NAD(P)-binding Rossmann-fold domains"/>
    <property type="match status" value="1"/>
</dbReference>
<dbReference type="EMBL" id="JAYKXN010000008">
    <property type="protein sequence ID" value="KAK7263433.1"/>
    <property type="molecule type" value="Genomic_DNA"/>
</dbReference>
<evidence type="ECO:0000256" key="2">
    <source>
        <dbReference type="ARBA" id="ARBA00023002"/>
    </source>
</evidence>
<gene>
    <name evidence="3" type="ORF">RJT34_31023</name>
</gene>
<comment type="similarity">
    <text evidence="1">Belongs to the short-chain dehydrogenases/reductases (SDR) family.</text>
</comment>
<dbReference type="Pfam" id="PF13561">
    <property type="entry name" value="adh_short_C2"/>
    <property type="match status" value="1"/>
</dbReference>
<dbReference type="Proteomes" id="UP001359559">
    <property type="component" value="Unassembled WGS sequence"/>
</dbReference>
<name>A0AAN9F1C7_CLITE</name>
<dbReference type="PRINTS" id="PR00081">
    <property type="entry name" value="GDHRDH"/>
</dbReference>
<evidence type="ECO:0000256" key="1">
    <source>
        <dbReference type="ARBA" id="ARBA00006484"/>
    </source>
</evidence>